<keyword evidence="3" id="KW-1003">Cell membrane</keyword>
<evidence type="ECO:0000256" key="6">
    <source>
        <dbReference type="SAM" id="SignalP"/>
    </source>
</evidence>
<evidence type="ECO:0000256" key="3">
    <source>
        <dbReference type="ARBA" id="ARBA00022475"/>
    </source>
</evidence>
<dbReference type="Pfam" id="PF04069">
    <property type="entry name" value="OpuAC"/>
    <property type="match status" value="1"/>
</dbReference>
<comment type="subcellular location">
    <subcellularLocation>
        <location evidence="1">Cell membrane</location>
    </subcellularLocation>
</comment>
<dbReference type="Gene3D" id="3.40.190.100">
    <property type="entry name" value="Glycine betaine-binding periplasmic protein, domain 2"/>
    <property type="match status" value="2"/>
</dbReference>
<dbReference type="SUPFAM" id="SSF53850">
    <property type="entry name" value="Periplasmic binding protein-like II"/>
    <property type="match status" value="1"/>
</dbReference>
<feature type="domain" description="ABC-type glycine betaine transport system substrate-binding" evidence="7">
    <location>
        <begin position="51"/>
        <end position="296"/>
    </location>
</feature>
<dbReference type="RefSeq" id="WP_053605878.1">
    <property type="nucleotide sequence ID" value="NZ_JAFDST010000004.1"/>
</dbReference>
<evidence type="ECO:0000313" key="9">
    <source>
        <dbReference type="Proteomes" id="UP000674416"/>
    </source>
</evidence>
<dbReference type="InterPro" id="IPR007210">
    <property type="entry name" value="ABC_Gly_betaine_transp_sub-bd"/>
</dbReference>
<keyword evidence="9" id="KW-1185">Reference proteome</keyword>
<proteinExistence type="predicted"/>
<dbReference type="EMBL" id="JAFDST010000004">
    <property type="protein sequence ID" value="MBP1082924.1"/>
    <property type="molecule type" value="Genomic_DNA"/>
</dbReference>
<feature type="region of interest" description="Disordered" evidence="5">
    <location>
        <begin position="26"/>
        <end position="47"/>
    </location>
</feature>
<evidence type="ECO:0000313" key="8">
    <source>
        <dbReference type="EMBL" id="MBP1082924.1"/>
    </source>
</evidence>
<dbReference type="PANTHER" id="PTHR47737">
    <property type="entry name" value="GLYCINE BETAINE/PROLINE BETAINE TRANSPORT SYSTEM PERMEASE PROTEIN PROW"/>
    <property type="match status" value="1"/>
</dbReference>
<name>A0ABS4CZY0_9BACI</name>
<evidence type="ECO:0000259" key="7">
    <source>
        <dbReference type="Pfam" id="PF04069"/>
    </source>
</evidence>
<dbReference type="PANTHER" id="PTHR47737:SF1">
    <property type="entry name" value="GLYCINE BETAINE_PROLINE BETAINE TRANSPORT SYSTEM PERMEASE PROTEIN PROW"/>
    <property type="match status" value="1"/>
</dbReference>
<evidence type="ECO:0000256" key="2">
    <source>
        <dbReference type="ARBA" id="ARBA00022448"/>
    </source>
</evidence>
<dbReference type="CDD" id="cd13639">
    <property type="entry name" value="PBP2_OpuAC_like"/>
    <property type="match status" value="1"/>
</dbReference>
<dbReference type="Gene3D" id="3.10.105.10">
    <property type="entry name" value="Dipeptide-binding Protein, Domain 3"/>
    <property type="match status" value="2"/>
</dbReference>
<feature type="chain" id="PRO_5046936875" evidence="6">
    <location>
        <begin position="23"/>
        <end position="307"/>
    </location>
</feature>
<keyword evidence="2" id="KW-0813">Transport</keyword>
<keyword evidence="6" id="KW-0732">Signal</keyword>
<dbReference type="Proteomes" id="UP000674416">
    <property type="component" value="Unassembled WGS sequence"/>
</dbReference>
<keyword evidence="4" id="KW-0472">Membrane</keyword>
<organism evidence="8 9">
    <name type="scientific">Bacillus capparidis</name>
    <dbReference type="NCBI Taxonomy" id="1840411"/>
    <lineage>
        <taxon>Bacteria</taxon>
        <taxon>Bacillati</taxon>
        <taxon>Bacillota</taxon>
        <taxon>Bacilli</taxon>
        <taxon>Bacillales</taxon>
        <taxon>Bacillaceae</taxon>
        <taxon>Bacillus</taxon>
    </lineage>
</organism>
<evidence type="ECO:0000256" key="1">
    <source>
        <dbReference type="ARBA" id="ARBA00004236"/>
    </source>
</evidence>
<accession>A0ABS4CZY0</accession>
<protein>
    <submittedName>
        <fullName evidence="8">Glycine betaine/proline transport system substrate-binding protein</fullName>
    </submittedName>
</protein>
<gene>
    <name evidence="8" type="ORF">JOC74_003434</name>
</gene>
<reference evidence="8 9" key="1">
    <citation type="submission" date="2021-01" db="EMBL/GenBank/DDBJ databases">
        <title>Genomic Encyclopedia of Type Strains, Phase IV (KMG-IV): sequencing the most valuable type-strain genomes for metagenomic binning, comparative biology and taxonomic classification.</title>
        <authorList>
            <person name="Goeker M."/>
        </authorList>
    </citation>
    <scope>NUCLEOTIDE SEQUENCE [LARGE SCALE GENOMIC DNA]</scope>
    <source>
        <strain evidence="8 9">DSM 103394</strain>
    </source>
</reference>
<comment type="caution">
    <text evidence="8">The sequence shown here is derived from an EMBL/GenBank/DDBJ whole genome shotgun (WGS) entry which is preliminary data.</text>
</comment>
<evidence type="ECO:0000256" key="4">
    <source>
        <dbReference type="ARBA" id="ARBA00023136"/>
    </source>
</evidence>
<dbReference type="PROSITE" id="PS51257">
    <property type="entry name" value="PROKAR_LIPOPROTEIN"/>
    <property type="match status" value="1"/>
</dbReference>
<sequence length="307" mass="34278">MKQTKKLFIIITTILMMVFVTACGSSNSSSTSNTETDTDQGKSNKGGNKEKEITIGYIPWDEDVAVTFLWKELLEKKGYKVKAVQADVAPIFSGMAQGNVDLFLDVWMPSTHGSYMDKFGDDLEVLGTWYDQADNGLAVPDYLDVQSIEDLKNYKDKLKGKIIGIEPGAGLMGVSRKALPGYRLNDWALVGSSTPAMLAELDKAVSNKEPIVVTLWRPHWAFEKYNLRYLDDPKKLMNPNGAEELQAVSRKEFSADYPEVAKWLGEFTITSDQLAKLESEIKNSTIEAEGVKKWISKNRSVAKAWVE</sequence>
<evidence type="ECO:0000256" key="5">
    <source>
        <dbReference type="SAM" id="MobiDB-lite"/>
    </source>
</evidence>
<feature type="signal peptide" evidence="6">
    <location>
        <begin position="1"/>
        <end position="22"/>
    </location>
</feature>